<protein>
    <recommendedName>
        <fullName evidence="2">Type 4 fimbrial biogenesis protein PilX N-terminal domain-containing protein</fullName>
    </recommendedName>
</protein>
<dbReference type="OrthoDB" id="6026687at2"/>
<dbReference type="RefSeq" id="WP_115858650.1">
    <property type="nucleotide sequence ID" value="NZ_QTSU01000001.1"/>
</dbReference>
<keyword evidence="1" id="KW-1133">Transmembrane helix</keyword>
<dbReference type="Pfam" id="PF14341">
    <property type="entry name" value="PilX_N"/>
    <property type="match status" value="1"/>
</dbReference>
<evidence type="ECO:0000259" key="2">
    <source>
        <dbReference type="Pfam" id="PF14341"/>
    </source>
</evidence>
<evidence type="ECO:0000256" key="1">
    <source>
        <dbReference type="SAM" id="Phobius"/>
    </source>
</evidence>
<dbReference type="InterPro" id="IPR025746">
    <property type="entry name" value="PilX_N_dom"/>
</dbReference>
<feature type="transmembrane region" description="Helical" evidence="1">
    <location>
        <begin position="15"/>
        <end position="35"/>
    </location>
</feature>
<reference evidence="3 4" key="1">
    <citation type="submission" date="2018-08" db="EMBL/GenBank/DDBJ databases">
        <title>Lysobacter sp. zong2l5, whole genome shotgun sequence.</title>
        <authorList>
            <person name="Zhang X."/>
            <person name="Feng G."/>
            <person name="Zhu H."/>
        </authorList>
    </citation>
    <scope>NUCLEOTIDE SEQUENCE [LARGE SCALE GENOMIC DNA]</scope>
    <source>
        <strain evidence="4">zong2l5</strain>
    </source>
</reference>
<evidence type="ECO:0000313" key="3">
    <source>
        <dbReference type="EMBL" id="RDZ29213.1"/>
    </source>
</evidence>
<comment type="caution">
    <text evidence="3">The sequence shown here is derived from an EMBL/GenBank/DDBJ whole genome shotgun (WGS) entry which is preliminary data.</text>
</comment>
<dbReference type="AlphaFoldDB" id="A0A371K5K1"/>
<proteinExistence type="predicted"/>
<feature type="domain" description="Type 4 fimbrial biogenesis protein PilX N-terminal" evidence="2">
    <location>
        <begin position="13"/>
        <end position="62"/>
    </location>
</feature>
<sequence length="158" mass="17120">MSRSGFHGPRKQQGAALYVALIFLIILALLGVTGMQVATMQERMSANYLATNLAFQRAEAASREAELTAGPSIPLEENCGGFSPEQFGVDAAIKPPSPAEEPVRVRNIKRCIPGGDLSLGKRPESEDVFARFRITAYREDRPADPTSDAVVDSIFIQP</sequence>
<evidence type="ECO:0000313" key="4">
    <source>
        <dbReference type="Proteomes" id="UP000264492"/>
    </source>
</evidence>
<dbReference type="Proteomes" id="UP000264492">
    <property type="component" value="Unassembled WGS sequence"/>
</dbReference>
<keyword evidence="1" id="KW-0812">Transmembrane</keyword>
<keyword evidence="1" id="KW-0472">Membrane</keyword>
<organism evidence="3 4">
    <name type="scientific">Lysobacter silvisoli</name>
    <dbReference type="NCBI Taxonomy" id="2293254"/>
    <lineage>
        <taxon>Bacteria</taxon>
        <taxon>Pseudomonadati</taxon>
        <taxon>Pseudomonadota</taxon>
        <taxon>Gammaproteobacteria</taxon>
        <taxon>Lysobacterales</taxon>
        <taxon>Lysobacteraceae</taxon>
        <taxon>Lysobacter</taxon>
    </lineage>
</organism>
<gene>
    <name evidence="3" type="ORF">DX914_09030</name>
</gene>
<keyword evidence="4" id="KW-1185">Reference proteome</keyword>
<accession>A0A371K5K1</accession>
<dbReference type="EMBL" id="QTSU01000001">
    <property type="protein sequence ID" value="RDZ29213.1"/>
    <property type="molecule type" value="Genomic_DNA"/>
</dbReference>
<name>A0A371K5K1_9GAMM</name>